<evidence type="ECO:0008006" key="3">
    <source>
        <dbReference type="Google" id="ProtNLM"/>
    </source>
</evidence>
<name>A0A087APL6_9BIFI</name>
<proteinExistence type="predicted"/>
<gene>
    <name evidence="1" type="ORF">BIGA_1475</name>
</gene>
<comment type="caution">
    <text evidence="1">The sequence shown here is derived from an EMBL/GenBank/DDBJ whole genome shotgun (WGS) entry which is preliminary data.</text>
</comment>
<dbReference type="EMBL" id="JGYX01000004">
    <property type="protein sequence ID" value="KFI60716.1"/>
    <property type="molecule type" value="Genomic_DNA"/>
</dbReference>
<dbReference type="AlphaFoldDB" id="A0A087APL6"/>
<organism evidence="1 2">
    <name type="scientific">Bifidobacterium pullorum subsp. gallinarum</name>
    <dbReference type="NCBI Taxonomy" id="78344"/>
    <lineage>
        <taxon>Bacteria</taxon>
        <taxon>Bacillati</taxon>
        <taxon>Actinomycetota</taxon>
        <taxon>Actinomycetes</taxon>
        <taxon>Bifidobacteriales</taxon>
        <taxon>Bifidobacteriaceae</taxon>
        <taxon>Bifidobacterium</taxon>
    </lineage>
</organism>
<evidence type="ECO:0000313" key="2">
    <source>
        <dbReference type="Proteomes" id="UP000029046"/>
    </source>
</evidence>
<keyword evidence="2" id="KW-1185">Reference proteome</keyword>
<reference evidence="1 2" key="1">
    <citation type="submission" date="2014-03" db="EMBL/GenBank/DDBJ databases">
        <title>Genomics of Bifidobacteria.</title>
        <authorList>
            <person name="Ventura M."/>
            <person name="Milani C."/>
            <person name="Lugli G.A."/>
        </authorList>
    </citation>
    <scope>NUCLEOTIDE SEQUENCE [LARGE SCALE GENOMIC DNA]</scope>
    <source>
        <strain evidence="1 2">LMG 11586</strain>
    </source>
</reference>
<dbReference type="InterPro" id="IPR025935">
    <property type="entry name" value="AbiH"/>
</dbReference>
<dbReference type="Proteomes" id="UP000029046">
    <property type="component" value="Unassembled WGS sequence"/>
</dbReference>
<protein>
    <recommendedName>
        <fullName evidence="3">SIR2-like domain-containing protein</fullName>
    </recommendedName>
</protein>
<accession>A0A087APL6</accession>
<dbReference type="eggNOG" id="ENOG5032TR0">
    <property type="taxonomic scope" value="Bacteria"/>
</dbReference>
<dbReference type="Pfam" id="PF14253">
    <property type="entry name" value="AbiH"/>
    <property type="match status" value="1"/>
</dbReference>
<evidence type="ECO:0000313" key="1">
    <source>
        <dbReference type="EMBL" id="KFI60716.1"/>
    </source>
</evidence>
<sequence>MAMSLFDKFGLSDGPQMTVPDYNLHLPDMRSDWQQLVVIGNGFDSACQLKSDFVSFFTPRLEKLQSIERIGISNGKSVGSQLREAGLTVWDIILSDRSGDNWCDIEAAIAKWIRPCKPPHFIDLLDSIFALEFNDRAWQRSLLPQESTENHVRNYLIEGKFGLEDGYSRDKFNKLLLDELHRLEEAFDTYLTKQVEETPRYPEDARQLLHDLIKRGVPSEEDYRIERSVLSFNYTGPKEMGCDFDGIPYVNIHGRLGEGIIFGVDGKGMMTNANVAPFTKTYRLMAKGGPQHYEVLPGEVDLIKFFGHSLAAADYSYFQAMFDAVNLYDGDTCLVFYYRPYAGKSELEVRTDMMNRVTGLLSTYGETLDNVDHGNNLIHRLLLEGRLSVELI</sequence>